<evidence type="ECO:0000313" key="8">
    <source>
        <dbReference type="EMBL" id="ODP30407.1"/>
    </source>
</evidence>
<dbReference type="PANTHER" id="PTHR37824">
    <property type="entry name" value="IRON-REGULATED SURFACE DETERMINANT PROTEIN C"/>
    <property type="match status" value="1"/>
</dbReference>
<dbReference type="AlphaFoldDB" id="A0A1E3L9A6"/>
<dbReference type="EMBL" id="MDER01000002">
    <property type="protein sequence ID" value="ODP30407.1"/>
    <property type="molecule type" value="Genomic_DNA"/>
</dbReference>
<dbReference type="Gene3D" id="2.60.40.1850">
    <property type="match status" value="1"/>
</dbReference>
<keyword evidence="3" id="KW-0964">Secreted</keyword>
<dbReference type="SUPFAM" id="SSF158911">
    <property type="entry name" value="NEAT domain-like"/>
    <property type="match status" value="1"/>
</dbReference>
<evidence type="ECO:0000256" key="2">
    <source>
        <dbReference type="ARBA" id="ARBA00022512"/>
    </source>
</evidence>
<dbReference type="PROSITE" id="PS50978">
    <property type="entry name" value="NEAT"/>
    <property type="match status" value="1"/>
</dbReference>
<evidence type="ECO:0000256" key="4">
    <source>
        <dbReference type="ARBA" id="ARBA00022729"/>
    </source>
</evidence>
<dbReference type="RefSeq" id="WP_069325615.1">
    <property type="nucleotide sequence ID" value="NZ_MDER01000002.1"/>
</dbReference>
<dbReference type="InterPro" id="IPR037250">
    <property type="entry name" value="NEAT_dom_sf"/>
</dbReference>
<accession>A0A1E3L9A6</accession>
<evidence type="ECO:0000313" key="9">
    <source>
        <dbReference type="Proteomes" id="UP000094578"/>
    </source>
</evidence>
<feature type="signal peptide" evidence="6">
    <location>
        <begin position="1"/>
        <end position="40"/>
    </location>
</feature>
<evidence type="ECO:0000259" key="7">
    <source>
        <dbReference type="PROSITE" id="PS50978"/>
    </source>
</evidence>
<keyword evidence="4 6" id="KW-0732">Signal</keyword>
<comment type="subcellular location">
    <subcellularLocation>
        <location evidence="1">Secreted</location>
        <location evidence="1">Cell wall</location>
        <topology evidence="1">Peptidoglycan-anchor</topology>
    </subcellularLocation>
</comment>
<dbReference type="Pfam" id="PF05031">
    <property type="entry name" value="NEAT"/>
    <property type="match status" value="1"/>
</dbReference>
<keyword evidence="9" id="KW-1185">Reference proteome</keyword>
<dbReference type="CDD" id="cd06920">
    <property type="entry name" value="NEAT"/>
    <property type="match status" value="1"/>
</dbReference>
<name>A0A1E3L9A6_9BACL</name>
<evidence type="ECO:0000256" key="5">
    <source>
        <dbReference type="ARBA" id="ARBA00023088"/>
    </source>
</evidence>
<reference evidence="8 9" key="1">
    <citation type="submission" date="2016-08" db="EMBL/GenBank/DDBJ databases">
        <title>Genome sequencing of Paenibacillus sp. TI45-13ar, isolated from Korean traditional nuruk.</title>
        <authorList>
            <person name="Kim S.-J."/>
        </authorList>
    </citation>
    <scope>NUCLEOTIDE SEQUENCE [LARGE SCALE GENOMIC DNA]</scope>
    <source>
        <strain evidence="8 9">TI45-13ar</strain>
    </source>
</reference>
<comment type="caution">
    <text evidence="8">The sequence shown here is derived from an EMBL/GenBank/DDBJ whole genome shotgun (WGS) entry which is preliminary data.</text>
</comment>
<keyword evidence="2" id="KW-0134">Cell wall</keyword>
<proteinExistence type="predicted"/>
<feature type="chain" id="PRO_5009131399" description="NEAT domain-containing protein" evidence="6">
    <location>
        <begin position="41"/>
        <end position="163"/>
    </location>
</feature>
<feature type="domain" description="NEAT" evidence="7">
    <location>
        <begin position="42"/>
        <end position="163"/>
    </location>
</feature>
<dbReference type="Proteomes" id="UP000094578">
    <property type="component" value="Unassembled WGS sequence"/>
</dbReference>
<dbReference type="InterPro" id="IPR050436">
    <property type="entry name" value="IsdA"/>
</dbReference>
<evidence type="ECO:0000256" key="6">
    <source>
        <dbReference type="SAM" id="SignalP"/>
    </source>
</evidence>
<sequence length="163" mass="17787">MNMMINTVEKFSLKKVITMVMMVALVFAVLAPLSAKSAHAAIPDGTYGIDYTVYADGTNNASYMDNGEYSVKPATLIVKNGVAKVKVTLKHKDWIKSFKTQQNGTYVEATTTTSGDTKTFEFPVSNLSTKLNAQIHVVVPASVAGVAYDHTYTVQYLFDEDSV</sequence>
<keyword evidence="5" id="KW-0572">Peptidoglycan-anchor</keyword>
<protein>
    <recommendedName>
        <fullName evidence="7">NEAT domain-containing protein</fullName>
    </recommendedName>
</protein>
<dbReference type="InterPro" id="IPR006635">
    <property type="entry name" value="NEAT_dom"/>
</dbReference>
<gene>
    <name evidence="8" type="ORF">PTI45_00128</name>
</gene>
<dbReference type="SMART" id="SM00725">
    <property type="entry name" value="NEAT"/>
    <property type="match status" value="1"/>
</dbReference>
<evidence type="ECO:0000256" key="3">
    <source>
        <dbReference type="ARBA" id="ARBA00022525"/>
    </source>
</evidence>
<dbReference type="STRING" id="1886670.PTI45_00128"/>
<evidence type="ECO:0000256" key="1">
    <source>
        <dbReference type="ARBA" id="ARBA00004168"/>
    </source>
</evidence>
<organism evidence="8 9">
    <name type="scientific">Paenibacillus nuruki</name>
    <dbReference type="NCBI Taxonomy" id="1886670"/>
    <lineage>
        <taxon>Bacteria</taxon>
        <taxon>Bacillati</taxon>
        <taxon>Bacillota</taxon>
        <taxon>Bacilli</taxon>
        <taxon>Bacillales</taxon>
        <taxon>Paenibacillaceae</taxon>
        <taxon>Paenibacillus</taxon>
    </lineage>
</organism>
<dbReference type="PANTHER" id="PTHR37824:SF1">
    <property type="entry name" value="IRON-REGULATED SURFACE DETERMINANT PROTEIN C"/>
    <property type="match status" value="1"/>
</dbReference>